<sequence length="269" mass="28836">MTSRIYAGHETALRAWDGGEGRALMVHCSLGHSGAWKGVAGHLAATHASRGFDLPGHGRSGPWDGQGVYQDVVCAQIRGMIADWEAPVDLIGHSFGATACLRVACTSPELVRRLVLIEPVFFTAAYRADPAFEAEQMAKGSEVYDSFRAKDYRSAARAFLRDWGGGQPFDAMSPVQQDQFVEQMKLVEAVYVTNNGDPDGMLGDGLVARLPMPVLLIDGAESPEGSHRIVQALDDLIPDSRLVTIPGAAHMVPITHADSVGPLVAEFLA</sequence>
<keyword evidence="3" id="KW-1185">Reference proteome</keyword>
<dbReference type="InterPro" id="IPR029058">
    <property type="entry name" value="AB_hydrolase_fold"/>
</dbReference>
<protein>
    <submittedName>
        <fullName evidence="2">Pimeloyl-ACP methyl ester carboxylesterase</fullName>
    </submittedName>
</protein>
<dbReference type="STRING" id="517719.SAMN05421762_1089"/>
<dbReference type="Pfam" id="PF12697">
    <property type="entry name" value="Abhydrolase_6"/>
    <property type="match status" value="1"/>
</dbReference>
<dbReference type="Proteomes" id="UP000231644">
    <property type="component" value="Unassembled WGS sequence"/>
</dbReference>
<evidence type="ECO:0000259" key="1">
    <source>
        <dbReference type="Pfam" id="PF12697"/>
    </source>
</evidence>
<name>A0A1I1JK73_9RHOB</name>
<dbReference type="PANTHER" id="PTHR43798">
    <property type="entry name" value="MONOACYLGLYCEROL LIPASE"/>
    <property type="match status" value="1"/>
</dbReference>
<evidence type="ECO:0000313" key="2">
    <source>
        <dbReference type="EMBL" id="SFC48954.1"/>
    </source>
</evidence>
<dbReference type="AlphaFoldDB" id="A0A1I1JK73"/>
<gene>
    <name evidence="2" type="ORF">SAMN05421762_1089</name>
</gene>
<feature type="domain" description="AB hydrolase-1" evidence="1">
    <location>
        <begin position="24"/>
        <end position="258"/>
    </location>
</feature>
<dbReference type="OrthoDB" id="9804723at2"/>
<dbReference type="SUPFAM" id="SSF53474">
    <property type="entry name" value="alpha/beta-Hydrolases"/>
    <property type="match status" value="1"/>
</dbReference>
<dbReference type="InterPro" id="IPR000073">
    <property type="entry name" value="AB_hydrolase_1"/>
</dbReference>
<accession>A0A1I1JK73</accession>
<reference evidence="2 3" key="1">
    <citation type="submission" date="2016-10" db="EMBL/GenBank/DDBJ databases">
        <authorList>
            <person name="de Groot N.N."/>
        </authorList>
    </citation>
    <scope>NUCLEOTIDE SEQUENCE [LARGE SCALE GENOMIC DNA]</scope>
    <source>
        <strain evidence="2 3">DSM 29619</strain>
    </source>
</reference>
<dbReference type="EMBL" id="FOLX01000001">
    <property type="protein sequence ID" value="SFC48954.1"/>
    <property type="molecule type" value="Genomic_DNA"/>
</dbReference>
<proteinExistence type="predicted"/>
<dbReference type="RefSeq" id="WP_093453025.1">
    <property type="nucleotide sequence ID" value="NZ_FNZG01000003.1"/>
</dbReference>
<dbReference type="Gene3D" id="3.40.50.1820">
    <property type="entry name" value="alpha/beta hydrolase"/>
    <property type="match status" value="1"/>
</dbReference>
<organism evidence="2 3">
    <name type="scientific">Pseudooceanicola nitratireducens</name>
    <dbReference type="NCBI Taxonomy" id="517719"/>
    <lineage>
        <taxon>Bacteria</taxon>
        <taxon>Pseudomonadati</taxon>
        <taxon>Pseudomonadota</taxon>
        <taxon>Alphaproteobacteria</taxon>
        <taxon>Rhodobacterales</taxon>
        <taxon>Paracoccaceae</taxon>
        <taxon>Pseudooceanicola</taxon>
    </lineage>
</organism>
<evidence type="ECO:0000313" key="3">
    <source>
        <dbReference type="Proteomes" id="UP000231644"/>
    </source>
</evidence>
<dbReference type="InterPro" id="IPR050266">
    <property type="entry name" value="AB_hydrolase_sf"/>
</dbReference>